<dbReference type="GO" id="GO:0006355">
    <property type="term" value="P:regulation of DNA-templated transcription"/>
    <property type="evidence" value="ECO:0007669"/>
    <property type="project" value="InterPro"/>
</dbReference>
<accession>A0A1C7MU01</accession>
<name>A0A1C7MU01_GRIFR</name>
<protein>
    <recommendedName>
        <fullName evidence="4">GCM domain-containing protein</fullName>
    </recommendedName>
</protein>
<proteinExistence type="predicted"/>
<sequence length="766" mass="84046">MHHCLYVRILLATATTSSVTASVSSSEQRPTPCLVRPTQAAEVQPTSLLHTIPRNMISQGVGTAVPIGDQSQQLRQPSQQLPTPCLTPPVGPLPAVRHTQTADTLATSLSHTIPRQITSQIVGTTVSTSDQSQQLRRPSLQLPIPLPNGSLLAVGHTLAAEGQPISTMPPNGPYLAAKPTQTAAVQPTLRSHPTPQASKDIRTAITTGVHSQQVAHGAVVVHELGPQDAARSAVAKVPQVARTIREVPTPDVSQKNTSLDADDPTPLTWDRWPDGDIRRLFTLDEFEATDHLAVNWPCSNSGRCSGWEGAETWEKGRKSQRRCLGIIQCDEPGCEIIIRPQTRLSGIMQQLEHRCKCGATLKRTLCGRVMILWKFATGVFFQHIGVHEHPRPTHILHLTSDEHAQFTAIVEENPKVGPLGLVIGVPTLHGPGCSVADISSMLLNKDRVKKERQKVKKGESQGGDHVLAEFASFCLEHPGFVVHSCLSAVIVISMQTSLMASQMVKESLLDGAVNGLVSDAAHGFWLERNSLLIVTSCYAPSLNRWIPGLFTYSNGASALHFEHHFYALFESIAKEASNRGLEVSDTMFSDVMDFSEAERGGFIAAFTRFWRVRSDDVRSDDELAEAATKLLKGCRQHFRAGVTRVKSISGVVSPSDVSAFQRHAEALLNAPDIDTFKECANTLLAAFPKVKPWLSWWLRDAHASMLFDSQRKMEPEIWDSIPETTNAEEAMHWTLHCTRLSNIIIDYWLAVELEFAFVMGQQSHGN</sequence>
<reference evidence="2 3" key="1">
    <citation type="submission" date="2016-03" db="EMBL/GenBank/DDBJ databases">
        <title>Whole genome sequencing of Grifola frondosa 9006-11.</title>
        <authorList>
            <person name="Min B."/>
            <person name="Park H."/>
            <person name="Kim J.-G."/>
            <person name="Cho H."/>
            <person name="Oh Y.-L."/>
            <person name="Kong W.-S."/>
            <person name="Choi I.-G."/>
        </authorList>
    </citation>
    <scope>NUCLEOTIDE SEQUENCE [LARGE SCALE GENOMIC DNA]</scope>
    <source>
        <strain evidence="2 3">9006-11</strain>
    </source>
</reference>
<keyword evidence="3" id="KW-1185">Reference proteome</keyword>
<evidence type="ECO:0000313" key="3">
    <source>
        <dbReference type="Proteomes" id="UP000092993"/>
    </source>
</evidence>
<comment type="caution">
    <text evidence="2">The sequence shown here is derived from an EMBL/GenBank/DDBJ whole genome shotgun (WGS) entry which is preliminary data.</text>
</comment>
<dbReference type="AlphaFoldDB" id="A0A1C7MU01"/>
<gene>
    <name evidence="2" type="ORF">A0H81_02474</name>
</gene>
<keyword evidence="1" id="KW-0732">Signal</keyword>
<organism evidence="2 3">
    <name type="scientific">Grifola frondosa</name>
    <name type="common">Maitake</name>
    <name type="synonym">Polyporus frondosus</name>
    <dbReference type="NCBI Taxonomy" id="5627"/>
    <lineage>
        <taxon>Eukaryota</taxon>
        <taxon>Fungi</taxon>
        <taxon>Dikarya</taxon>
        <taxon>Basidiomycota</taxon>
        <taxon>Agaricomycotina</taxon>
        <taxon>Agaricomycetes</taxon>
        <taxon>Polyporales</taxon>
        <taxon>Grifolaceae</taxon>
        <taxon>Grifola</taxon>
    </lineage>
</organism>
<evidence type="ECO:0000313" key="2">
    <source>
        <dbReference type="EMBL" id="OBZ78454.1"/>
    </source>
</evidence>
<dbReference type="OrthoDB" id="2800239at2759"/>
<feature type="signal peptide" evidence="1">
    <location>
        <begin position="1"/>
        <end position="21"/>
    </location>
</feature>
<dbReference type="Proteomes" id="UP000092993">
    <property type="component" value="Unassembled WGS sequence"/>
</dbReference>
<feature type="chain" id="PRO_5008889310" description="GCM domain-containing protein" evidence="1">
    <location>
        <begin position="22"/>
        <end position="766"/>
    </location>
</feature>
<dbReference type="GO" id="GO:0003677">
    <property type="term" value="F:DNA binding"/>
    <property type="evidence" value="ECO:0007669"/>
    <property type="project" value="InterPro"/>
</dbReference>
<evidence type="ECO:0000256" key="1">
    <source>
        <dbReference type="SAM" id="SignalP"/>
    </source>
</evidence>
<dbReference type="EMBL" id="LUGG01000002">
    <property type="protein sequence ID" value="OBZ78454.1"/>
    <property type="molecule type" value="Genomic_DNA"/>
</dbReference>
<evidence type="ECO:0008006" key="4">
    <source>
        <dbReference type="Google" id="ProtNLM"/>
    </source>
</evidence>
<dbReference type="SUPFAM" id="SSF90073">
    <property type="entry name" value="GCM domain"/>
    <property type="match status" value="1"/>
</dbReference>
<dbReference type="InterPro" id="IPR036115">
    <property type="entry name" value="GCM_dom_sf"/>
</dbReference>